<reference evidence="10" key="1">
    <citation type="submission" date="2014-06" db="EMBL/GenBank/DDBJ databases">
        <title>Key roles for freshwater Actinobacteria revealed by deep metagenomic sequencing.</title>
        <authorList>
            <person name="Ghai R."/>
            <person name="Mizuno C.M."/>
            <person name="Picazo A."/>
            <person name="Camacho A."/>
            <person name="Rodriguez-Valera F."/>
        </authorList>
    </citation>
    <scope>NUCLEOTIDE SEQUENCE</scope>
</reference>
<dbReference type="GO" id="GO:0005886">
    <property type="term" value="C:plasma membrane"/>
    <property type="evidence" value="ECO:0007669"/>
    <property type="project" value="UniProtKB-SubCell"/>
</dbReference>
<dbReference type="CDD" id="cd17321">
    <property type="entry name" value="MFS_MMR_MDR_like"/>
    <property type="match status" value="1"/>
</dbReference>
<evidence type="ECO:0000259" key="9">
    <source>
        <dbReference type="PROSITE" id="PS50850"/>
    </source>
</evidence>
<dbReference type="Pfam" id="PF07690">
    <property type="entry name" value="MFS_1"/>
    <property type="match status" value="1"/>
</dbReference>
<feature type="domain" description="Major facilitator superfamily (MFS) profile" evidence="9">
    <location>
        <begin position="10"/>
        <end position="521"/>
    </location>
</feature>
<feature type="transmembrane region" description="Helical" evidence="8">
    <location>
        <begin position="162"/>
        <end position="183"/>
    </location>
</feature>
<feature type="transmembrane region" description="Helical" evidence="8">
    <location>
        <begin position="497"/>
        <end position="517"/>
    </location>
</feature>
<dbReference type="InterPro" id="IPR004638">
    <property type="entry name" value="EmrB-like"/>
</dbReference>
<name>A0A094R2K5_9ZZZZ</name>
<dbReference type="GO" id="GO:0022857">
    <property type="term" value="F:transmembrane transporter activity"/>
    <property type="evidence" value="ECO:0007669"/>
    <property type="project" value="InterPro"/>
</dbReference>
<gene>
    <name evidence="10" type="ORF">GM51_3485</name>
</gene>
<accession>A0A094R2K5</accession>
<feature type="transmembrane region" description="Helical" evidence="8">
    <location>
        <begin position="48"/>
        <end position="67"/>
    </location>
</feature>
<evidence type="ECO:0000256" key="1">
    <source>
        <dbReference type="ARBA" id="ARBA00004651"/>
    </source>
</evidence>
<dbReference type="NCBIfam" id="TIGR00711">
    <property type="entry name" value="efflux_EmrB"/>
    <property type="match status" value="1"/>
</dbReference>
<dbReference type="PANTHER" id="PTHR42718:SF9">
    <property type="entry name" value="MAJOR FACILITATOR SUPERFAMILY MULTIDRUG TRANSPORTER MFSC"/>
    <property type="match status" value="1"/>
</dbReference>
<dbReference type="AlphaFoldDB" id="A0A094R2K5"/>
<evidence type="ECO:0000256" key="4">
    <source>
        <dbReference type="ARBA" id="ARBA00022475"/>
    </source>
</evidence>
<evidence type="ECO:0000313" key="10">
    <source>
        <dbReference type="EMBL" id="KGA21196.1"/>
    </source>
</evidence>
<feature type="transmembrane region" description="Helical" evidence="8">
    <location>
        <begin position="421"/>
        <end position="442"/>
    </location>
</feature>
<feature type="transmembrane region" description="Helical" evidence="8">
    <location>
        <begin position="134"/>
        <end position="156"/>
    </location>
</feature>
<keyword evidence="3" id="KW-0813">Transport</keyword>
<evidence type="ECO:0000256" key="6">
    <source>
        <dbReference type="ARBA" id="ARBA00022989"/>
    </source>
</evidence>
<feature type="transmembrane region" description="Helical" evidence="8">
    <location>
        <begin position="288"/>
        <end position="308"/>
    </location>
</feature>
<evidence type="ECO:0000256" key="2">
    <source>
        <dbReference type="ARBA" id="ARBA00008537"/>
    </source>
</evidence>
<dbReference type="SUPFAM" id="SSF103473">
    <property type="entry name" value="MFS general substrate transporter"/>
    <property type="match status" value="1"/>
</dbReference>
<feature type="transmembrane region" description="Helical" evidence="8">
    <location>
        <begin position="195"/>
        <end position="215"/>
    </location>
</feature>
<feature type="transmembrane region" description="Helical" evidence="8">
    <location>
        <begin position="76"/>
        <end position="95"/>
    </location>
</feature>
<evidence type="ECO:0000256" key="7">
    <source>
        <dbReference type="ARBA" id="ARBA00023136"/>
    </source>
</evidence>
<dbReference type="Gene3D" id="1.20.1720.10">
    <property type="entry name" value="Multidrug resistance protein D"/>
    <property type="match status" value="1"/>
</dbReference>
<evidence type="ECO:0000256" key="8">
    <source>
        <dbReference type="SAM" id="Phobius"/>
    </source>
</evidence>
<dbReference type="InterPro" id="IPR036259">
    <property type="entry name" value="MFS_trans_sf"/>
</dbReference>
<comment type="caution">
    <text evidence="10">The sequence shown here is derived from an EMBL/GenBank/DDBJ whole genome shotgun (WGS) entry which is preliminary data.</text>
</comment>
<dbReference type="PANTHER" id="PTHR42718">
    <property type="entry name" value="MAJOR FACILITATOR SUPERFAMILY MULTIDRUG TRANSPORTER MFSC"/>
    <property type="match status" value="1"/>
</dbReference>
<feature type="transmembrane region" description="Helical" evidence="8">
    <location>
        <begin position="320"/>
        <end position="340"/>
    </location>
</feature>
<comment type="similarity">
    <text evidence="2">Belongs to the major facilitator superfamily. EmrB family.</text>
</comment>
<dbReference type="InterPro" id="IPR011701">
    <property type="entry name" value="MFS"/>
</dbReference>
<keyword evidence="4" id="KW-1003">Cell membrane</keyword>
<organism evidence="10">
    <name type="scientific">freshwater metagenome</name>
    <dbReference type="NCBI Taxonomy" id="449393"/>
    <lineage>
        <taxon>unclassified sequences</taxon>
        <taxon>metagenomes</taxon>
        <taxon>ecological metagenomes</taxon>
    </lineage>
</organism>
<feature type="transmembrane region" description="Helical" evidence="8">
    <location>
        <begin position="101"/>
        <end position="122"/>
    </location>
</feature>
<feature type="transmembrane region" description="Helical" evidence="8">
    <location>
        <begin position="235"/>
        <end position="260"/>
    </location>
</feature>
<feature type="transmembrane region" description="Helical" evidence="8">
    <location>
        <begin position="377"/>
        <end position="400"/>
    </location>
</feature>
<dbReference type="Gene3D" id="1.20.1250.20">
    <property type="entry name" value="MFS general substrate transporter like domains"/>
    <property type="match status" value="1"/>
</dbReference>
<feature type="transmembrane region" description="Helical" evidence="8">
    <location>
        <begin position="352"/>
        <end position="371"/>
    </location>
</feature>
<dbReference type="PROSITE" id="PS50850">
    <property type="entry name" value="MFS"/>
    <property type="match status" value="1"/>
</dbReference>
<comment type="subcellular location">
    <subcellularLocation>
        <location evidence="1">Cell membrane</location>
        <topology evidence="1">Multi-pass membrane protein</topology>
    </subcellularLocation>
</comment>
<protein>
    <recommendedName>
        <fullName evidence="9">Major facilitator superfamily (MFS) profile domain-containing protein</fullName>
    </recommendedName>
</protein>
<proteinExistence type="inferred from homology"/>
<feature type="transmembrane region" description="Helical" evidence="8">
    <location>
        <begin position="12"/>
        <end position="36"/>
    </location>
</feature>
<keyword evidence="5 8" id="KW-0812">Transmembrane</keyword>
<dbReference type="EMBL" id="JNSL01000012">
    <property type="protein sequence ID" value="KGA21196.1"/>
    <property type="molecule type" value="Genomic_DNA"/>
</dbReference>
<keyword evidence="6 8" id="KW-1133">Transmembrane helix</keyword>
<dbReference type="InterPro" id="IPR020846">
    <property type="entry name" value="MFS_dom"/>
</dbReference>
<evidence type="ECO:0000256" key="3">
    <source>
        <dbReference type="ARBA" id="ARBA00022448"/>
    </source>
</evidence>
<evidence type="ECO:0000256" key="5">
    <source>
        <dbReference type="ARBA" id="ARBA00022692"/>
    </source>
</evidence>
<keyword evidence="7 8" id="KW-0472">Membrane</keyword>
<sequence>MASSRTRWFGLLFVSLGISIIIVDSTIVNVSIPAIIDDLGISSTQVQWVQESYTLVFAALILVFGALSDRFGRRRLLVLGLTIFGVASVIAAFAPTGDLLIFSRVLQGVGGAMVLPTTLSLVNANFQGKERGIAFAVWGSTIGGMVAVGPLLGGWLTTDFSWRWAFGINIPLVIIIVIGALLTIPESKDAIARRIDWLSALISVIAMGALVTGLIEGRTYGWWLVNEPLVIGDWTWPLEVSATPFLFAIFALATFAFIAYGRAREKAGKSTLINFSLFRISSFTNGNVAAAIISLGEFGIILSLPLWLQFVIGYNALQTGLILLALAIGAFVASGVAGGLSGRVTPVAMVRLGILLEIVGVAGLGFAINANSSWLTIAPWLFAYGLGVGLATAQLTNVVLLDVPVEQSGQASGTQSTSRQLGSALGIAVLGTILFASIQGILTTSLTDEKLPPAQVEQIVAAVVDSSGAAIQGLEKDPETLPIAEKAKEAFSTATSVSAYSAAGFLALGFVATLSLGGKRRDGSA</sequence>